<accession>A0ABW5NV75</accession>
<dbReference type="Proteomes" id="UP001597480">
    <property type="component" value="Unassembled WGS sequence"/>
</dbReference>
<name>A0ABW5NV75_9FLAO</name>
<comment type="caution">
    <text evidence="5">The sequence shown here is derived from an EMBL/GenBank/DDBJ whole genome shotgun (WGS) entry which is preliminary data.</text>
</comment>
<proteinExistence type="inferred from homology"/>
<evidence type="ECO:0000313" key="6">
    <source>
        <dbReference type="Proteomes" id="UP001597480"/>
    </source>
</evidence>
<dbReference type="SUPFAM" id="SSF56349">
    <property type="entry name" value="DNA breaking-rejoining enzymes"/>
    <property type="match status" value="1"/>
</dbReference>
<dbReference type="InterPro" id="IPR035386">
    <property type="entry name" value="Arm-DNA-bind_5"/>
</dbReference>
<keyword evidence="3" id="KW-0233">DNA recombination</keyword>
<evidence type="ECO:0000259" key="4">
    <source>
        <dbReference type="PROSITE" id="PS51898"/>
    </source>
</evidence>
<evidence type="ECO:0000256" key="1">
    <source>
        <dbReference type="ARBA" id="ARBA00008857"/>
    </source>
</evidence>
<dbReference type="PROSITE" id="PS51898">
    <property type="entry name" value="TYR_RECOMBINASE"/>
    <property type="match status" value="1"/>
</dbReference>
<evidence type="ECO:0000313" key="5">
    <source>
        <dbReference type="EMBL" id="MFD2602606.1"/>
    </source>
</evidence>
<keyword evidence="6" id="KW-1185">Reference proteome</keyword>
<protein>
    <submittedName>
        <fullName evidence="5">Tyrosine-type recombinase/integrase</fullName>
    </submittedName>
</protein>
<comment type="similarity">
    <text evidence="1">Belongs to the 'phage' integrase family.</text>
</comment>
<dbReference type="CDD" id="cd01185">
    <property type="entry name" value="INTN1_C_like"/>
    <property type="match status" value="1"/>
</dbReference>
<dbReference type="EMBL" id="JBHUMD010000026">
    <property type="protein sequence ID" value="MFD2602606.1"/>
    <property type="molecule type" value="Genomic_DNA"/>
</dbReference>
<dbReference type="Pfam" id="PF00589">
    <property type="entry name" value="Phage_integrase"/>
    <property type="match status" value="1"/>
</dbReference>
<evidence type="ECO:0000256" key="2">
    <source>
        <dbReference type="ARBA" id="ARBA00023125"/>
    </source>
</evidence>
<dbReference type="InterPro" id="IPR010998">
    <property type="entry name" value="Integrase_recombinase_N"/>
</dbReference>
<organism evidence="5 6">
    <name type="scientific">Flavobacterium suzhouense</name>
    <dbReference type="NCBI Taxonomy" id="1529638"/>
    <lineage>
        <taxon>Bacteria</taxon>
        <taxon>Pseudomonadati</taxon>
        <taxon>Bacteroidota</taxon>
        <taxon>Flavobacteriia</taxon>
        <taxon>Flavobacteriales</taxon>
        <taxon>Flavobacteriaceae</taxon>
        <taxon>Flavobacterium</taxon>
    </lineage>
</organism>
<sequence>MGYFNVKAILRTDKKRKDNKCPVYLRVTIAGRCIKIPVGLYGFTEEWQIVPGCFSEAGSSIRNTIIKNKITAIEKFLWQQVASDNELSTDLVRFHFGKSKTADFYTLLDECYKVQFRILAQSTRKHYLLVRRRLCEFQQQIGLHKVDQNFLLRFEVFLRAKGIGDGGIYTHHKVLKVVINYGLKRKIIRDNPYLYFKVKRESPHHIPLSEKEIRAIQELHISSISDSMDNGLELTRDLFLFGCYTALRFSDIMRLSREHLHERCLFIRQSKTGSVVQIPLLERSASIVNKYISEDRDVIFPTISNQAANRCLKRIATMCGITANLHFHLSRHSFGSLMAGTGMTPFSLSKLMGHGSIKTTMLYVNDTLENVRAQMGQSAIFK</sequence>
<dbReference type="Pfam" id="PF13102">
    <property type="entry name" value="Phage_int_SAM_5"/>
    <property type="match status" value="1"/>
</dbReference>
<feature type="domain" description="Tyr recombinase" evidence="4">
    <location>
        <begin position="211"/>
        <end position="376"/>
    </location>
</feature>
<dbReference type="Pfam" id="PF17293">
    <property type="entry name" value="Arm-DNA-bind_5"/>
    <property type="match status" value="1"/>
</dbReference>
<dbReference type="InterPro" id="IPR025269">
    <property type="entry name" value="SAM-like_dom"/>
</dbReference>
<keyword evidence="2" id="KW-0238">DNA-binding</keyword>
<dbReference type="InterPro" id="IPR013762">
    <property type="entry name" value="Integrase-like_cat_sf"/>
</dbReference>
<dbReference type="InterPro" id="IPR050090">
    <property type="entry name" value="Tyrosine_recombinase_XerCD"/>
</dbReference>
<dbReference type="Gene3D" id="1.10.443.10">
    <property type="entry name" value="Intergrase catalytic core"/>
    <property type="match status" value="1"/>
</dbReference>
<dbReference type="PANTHER" id="PTHR30349">
    <property type="entry name" value="PHAGE INTEGRASE-RELATED"/>
    <property type="match status" value="1"/>
</dbReference>
<evidence type="ECO:0000256" key="3">
    <source>
        <dbReference type="ARBA" id="ARBA00023172"/>
    </source>
</evidence>
<dbReference type="InterPro" id="IPR002104">
    <property type="entry name" value="Integrase_catalytic"/>
</dbReference>
<dbReference type="PANTHER" id="PTHR30349:SF64">
    <property type="entry name" value="PROPHAGE INTEGRASE INTD-RELATED"/>
    <property type="match status" value="1"/>
</dbReference>
<dbReference type="RefSeq" id="WP_379821031.1">
    <property type="nucleotide sequence ID" value="NZ_JBHUMD010000026.1"/>
</dbReference>
<reference evidence="6" key="1">
    <citation type="journal article" date="2019" name="Int. J. Syst. Evol. Microbiol.">
        <title>The Global Catalogue of Microorganisms (GCM) 10K type strain sequencing project: providing services to taxonomists for standard genome sequencing and annotation.</title>
        <authorList>
            <consortium name="The Broad Institute Genomics Platform"/>
            <consortium name="The Broad Institute Genome Sequencing Center for Infectious Disease"/>
            <person name="Wu L."/>
            <person name="Ma J."/>
        </authorList>
    </citation>
    <scope>NUCLEOTIDE SEQUENCE [LARGE SCALE GENOMIC DNA]</scope>
    <source>
        <strain evidence="6">KCTC 42107</strain>
    </source>
</reference>
<gene>
    <name evidence="5" type="ORF">ACFSR3_11105</name>
</gene>
<dbReference type="Gene3D" id="1.10.150.130">
    <property type="match status" value="1"/>
</dbReference>
<dbReference type="InterPro" id="IPR011010">
    <property type="entry name" value="DNA_brk_join_enz"/>
</dbReference>